<evidence type="ECO:0000256" key="1">
    <source>
        <dbReference type="ARBA" id="ARBA00007228"/>
    </source>
</evidence>
<dbReference type="Proteomes" id="UP001319827">
    <property type="component" value="Chromosome"/>
</dbReference>
<dbReference type="InterPro" id="IPR001537">
    <property type="entry name" value="SpoU_MeTrfase"/>
</dbReference>
<reference evidence="6 7" key="2">
    <citation type="journal article" date="2021" name="Int. J. Syst. Evol. Microbiol.">
        <title>Isolation and Polyphasic Characterization of Desulfuromonas versatilis sp. Nov., an Electrogenic Bacteria Capable of Versatile Metabolism Isolated from a Graphene Oxide-Reducing Enrichment Culture.</title>
        <authorList>
            <person name="Xie L."/>
            <person name="Yoshida N."/>
            <person name="Ishii S."/>
            <person name="Meng L."/>
        </authorList>
    </citation>
    <scope>NUCLEOTIDE SEQUENCE [LARGE SCALE GENOMIC DNA]</scope>
    <source>
        <strain evidence="6 7">NIT-T3</strain>
    </source>
</reference>
<dbReference type="InterPro" id="IPR029028">
    <property type="entry name" value="Alpha/beta_knot_MTases"/>
</dbReference>
<feature type="domain" description="tRNA/rRNA methyltransferase SpoU type" evidence="5">
    <location>
        <begin position="1"/>
        <end position="129"/>
    </location>
</feature>
<dbReference type="PANTHER" id="PTHR42786">
    <property type="entry name" value="TRNA/RRNA METHYLTRANSFERASE"/>
    <property type="match status" value="1"/>
</dbReference>
<evidence type="ECO:0000256" key="3">
    <source>
        <dbReference type="ARBA" id="ARBA00022679"/>
    </source>
</evidence>
<keyword evidence="3" id="KW-0808">Transferase</keyword>
<evidence type="ECO:0000259" key="5">
    <source>
        <dbReference type="Pfam" id="PF00588"/>
    </source>
</evidence>
<keyword evidence="4" id="KW-0949">S-adenosyl-L-methionine</keyword>
<keyword evidence="7" id="KW-1185">Reference proteome</keyword>
<sequence length="220" mass="23773">MANFGVSDLRLVNPCQHLHPEARKFAVSAAPLLGTARLFPSLEEAIGDLHTAVAATRRGGQRRGAPLVARQLPELLAGVPALGFGLVLGREDSGLTSAEVALCTHTVTIPSEPERGSLNLAQATLLLLYEIYVGTHGCPPLNVDPPAPLAEVEPMLGQMELVLNRIAFLNPEQPDTVLNSLRRIFQRAALSGRDVAVLRGMWSQLAWSIRDWRGRKRGEG</sequence>
<name>A0ABM8HVJ3_9BACT</name>
<gene>
    <name evidence="6" type="primary">trmJ_2</name>
    <name evidence="6" type="ORF">DESUT3_39980</name>
</gene>
<dbReference type="Gene3D" id="1.10.8.590">
    <property type="match status" value="1"/>
</dbReference>
<dbReference type="InterPro" id="IPR004384">
    <property type="entry name" value="RNA_MeTrfase_TrmJ/LasT"/>
</dbReference>
<comment type="similarity">
    <text evidence="1">Belongs to the class IV-like SAM-binding methyltransferase superfamily. RNA methyltransferase TrmH family.</text>
</comment>
<evidence type="ECO:0000256" key="4">
    <source>
        <dbReference type="ARBA" id="ARBA00022691"/>
    </source>
</evidence>
<dbReference type="InterPro" id="IPR029026">
    <property type="entry name" value="tRNA_m1G_MTases_N"/>
</dbReference>
<keyword evidence="2" id="KW-0489">Methyltransferase</keyword>
<protein>
    <submittedName>
        <fullName evidence="6">tRNA (Cytidine/uridine-2'-O-)-methyltransferase TrmJ</fullName>
    </submittedName>
</protein>
<dbReference type="PIRSF" id="PIRSF004808">
    <property type="entry name" value="LasT"/>
    <property type="match status" value="1"/>
</dbReference>
<dbReference type="Gene3D" id="3.40.1280.10">
    <property type="match status" value="1"/>
</dbReference>
<dbReference type="CDD" id="cd18093">
    <property type="entry name" value="SpoU-like_TrmJ"/>
    <property type="match status" value="1"/>
</dbReference>
<evidence type="ECO:0000256" key="2">
    <source>
        <dbReference type="ARBA" id="ARBA00022603"/>
    </source>
</evidence>
<accession>A0ABM8HVJ3</accession>
<dbReference type="Pfam" id="PF00588">
    <property type="entry name" value="SpoU_methylase"/>
    <property type="match status" value="1"/>
</dbReference>
<dbReference type="SUPFAM" id="SSF75217">
    <property type="entry name" value="alpha/beta knot"/>
    <property type="match status" value="1"/>
</dbReference>
<evidence type="ECO:0000313" key="6">
    <source>
        <dbReference type="EMBL" id="BCR06929.1"/>
    </source>
</evidence>
<reference evidence="6 7" key="1">
    <citation type="journal article" date="2016" name="C (Basel)">
        <title>Selective Growth of and Electricity Production by Marine Exoelectrogenic Bacteria in Self-Aggregated Hydrogel of Microbially Reduced Graphene Oxide.</title>
        <authorList>
            <person name="Yoshida N."/>
            <person name="Goto Y."/>
            <person name="Miyata Y."/>
        </authorList>
    </citation>
    <scope>NUCLEOTIDE SEQUENCE [LARGE SCALE GENOMIC DNA]</scope>
    <source>
        <strain evidence="6 7">NIT-T3</strain>
    </source>
</reference>
<proteinExistence type="inferred from homology"/>
<dbReference type="PANTHER" id="PTHR42786:SF2">
    <property type="entry name" value="TRNA (CYTIDINE_URIDINE-2'-O-)-METHYLTRANSFERASE TRMJ"/>
    <property type="match status" value="1"/>
</dbReference>
<evidence type="ECO:0000313" key="7">
    <source>
        <dbReference type="Proteomes" id="UP001319827"/>
    </source>
</evidence>
<organism evidence="6 7">
    <name type="scientific">Desulfuromonas versatilis</name>
    <dbReference type="NCBI Taxonomy" id="2802975"/>
    <lineage>
        <taxon>Bacteria</taxon>
        <taxon>Pseudomonadati</taxon>
        <taxon>Thermodesulfobacteriota</taxon>
        <taxon>Desulfuromonadia</taxon>
        <taxon>Desulfuromonadales</taxon>
        <taxon>Desulfuromonadaceae</taxon>
        <taxon>Desulfuromonas</taxon>
    </lineage>
</organism>
<dbReference type="EMBL" id="AP024355">
    <property type="protein sequence ID" value="BCR06929.1"/>
    <property type="molecule type" value="Genomic_DNA"/>
</dbReference>